<dbReference type="RefSeq" id="WP_090941123.1">
    <property type="nucleotide sequence ID" value="NZ_FOTS01000042.1"/>
</dbReference>
<feature type="domain" description="Bro-N" evidence="1">
    <location>
        <begin position="3"/>
        <end position="104"/>
    </location>
</feature>
<keyword evidence="3" id="KW-1185">Reference proteome</keyword>
<dbReference type="Pfam" id="PF02498">
    <property type="entry name" value="Bro-N"/>
    <property type="match status" value="1"/>
</dbReference>
<dbReference type="EMBL" id="FOTS01000042">
    <property type="protein sequence ID" value="SFM11530.1"/>
    <property type="molecule type" value="Genomic_DNA"/>
</dbReference>
<evidence type="ECO:0000313" key="2">
    <source>
        <dbReference type="EMBL" id="SFM11530.1"/>
    </source>
</evidence>
<dbReference type="Proteomes" id="UP000199520">
    <property type="component" value="Unassembled WGS sequence"/>
</dbReference>
<accession>A0A1I4N8D4</accession>
<dbReference type="STRING" id="1123291.SAMN04490355_104210"/>
<proteinExistence type="predicted"/>
<dbReference type="SMART" id="SM01040">
    <property type="entry name" value="Bro-N"/>
    <property type="match status" value="1"/>
</dbReference>
<dbReference type="PANTHER" id="PTHR36180">
    <property type="entry name" value="DNA-BINDING PROTEIN-RELATED-RELATED"/>
    <property type="match status" value="1"/>
</dbReference>
<dbReference type="InterPro" id="IPR003497">
    <property type="entry name" value="BRO_N_domain"/>
</dbReference>
<gene>
    <name evidence="2" type="ORF">SAMN04490355_104210</name>
</gene>
<name>A0A1I4N8D4_9FIRM</name>
<protein>
    <submittedName>
        <fullName evidence="2">Prophage antirepressor</fullName>
    </submittedName>
</protein>
<evidence type="ECO:0000313" key="3">
    <source>
        <dbReference type="Proteomes" id="UP000199520"/>
    </source>
</evidence>
<dbReference type="PROSITE" id="PS51750">
    <property type="entry name" value="BRO_N"/>
    <property type="match status" value="1"/>
</dbReference>
<dbReference type="AlphaFoldDB" id="A0A1I4N8D4"/>
<dbReference type="OrthoDB" id="9812611at2"/>
<evidence type="ECO:0000259" key="1">
    <source>
        <dbReference type="PROSITE" id="PS51750"/>
    </source>
</evidence>
<sequence length="212" mass="24281">MNKQRIENWNGFNIRFIEKEIGDWWAVANDIAHALGYRDSFNMTRILEHSEKDTLNVSTLGGVQTMAIVSEIGIYDAVFNSRKSEAKNFKRWVYEIIKNIRTASGLEGFQIFTMLDKTHQREAMTKLRDGLTIPTRINFIKANTIANKAVSTINGYGKMLKKGDMYPEMLIQRQAILDKTVELMTVKEEFGLEVSVSKLINNKFVNRGVEHG</sequence>
<organism evidence="2 3">
    <name type="scientific">Pelosinus propionicus DSM 13327</name>
    <dbReference type="NCBI Taxonomy" id="1123291"/>
    <lineage>
        <taxon>Bacteria</taxon>
        <taxon>Bacillati</taxon>
        <taxon>Bacillota</taxon>
        <taxon>Negativicutes</taxon>
        <taxon>Selenomonadales</taxon>
        <taxon>Sporomusaceae</taxon>
        <taxon>Pelosinus</taxon>
    </lineage>
</organism>
<dbReference type="PANTHER" id="PTHR36180:SF2">
    <property type="entry name" value="BRO FAMILY PROTEIN"/>
    <property type="match status" value="1"/>
</dbReference>
<reference evidence="3" key="1">
    <citation type="submission" date="2016-10" db="EMBL/GenBank/DDBJ databases">
        <authorList>
            <person name="Varghese N."/>
            <person name="Submissions S."/>
        </authorList>
    </citation>
    <scope>NUCLEOTIDE SEQUENCE [LARGE SCALE GENOMIC DNA]</scope>
    <source>
        <strain evidence="3">DSM 13327</strain>
    </source>
</reference>